<dbReference type="AlphaFoldDB" id="A0A9Q1FA29"/>
<evidence type="ECO:0000313" key="3">
    <source>
        <dbReference type="Proteomes" id="UP001152622"/>
    </source>
</evidence>
<feature type="transmembrane region" description="Helical" evidence="1">
    <location>
        <begin position="371"/>
        <end position="388"/>
    </location>
</feature>
<sequence>MTQPQLGLRTAVGVVLRALGGGYALGLATETATEVEKVILRAKGPLVVRAMQADRLMGSAGLGAVLCCTGLALAFLSAATGVALGTGVTVLMAEAGWSTHVALGLAGVVVALGAVAGGAGLGAAVCVVTGEELAGILCLVLFGSEIAIHLVLAARRQGRDGLQQMKVFLLQVFITMFFGVLLGLVEADMLAYKQGVVMAPVLGLIVAGIILVPAAALLGGRAEQVLGRLPGHRQQAGIFLGRLFGHLVALSGILLGAEAGSSKQTGKGQHLTIALLHSLTTVALVLAGIVGAALGTVTLGLADCARAEGVSVWVATAVWALLKALNAVVDQWSVVLGSGSMAGALLGATGAAGLSLGAVGVATGTQFGAKGIALAVLGAAGGAVLGSARKTMRTVAVTLVAASAPRLAGMEVVVRIHREVADTVRGVQGTLKGAVIGSVALGSAALGTAILGGIVLWAAAFETTAHAAVLLVSVVTLIPNL</sequence>
<keyword evidence="3" id="KW-1185">Reference proteome</keyword>
<feature type="transmembrane region" description="Helical" evidence="1">
    <location>
        <begin position="341"/>
        <end position="364"/>
    </location>
</feature>
<comment type="caution">
    <text evidence="2">The sequence shown here is derived from an EMBL/GenBank/DDBJ whole genome shotgun (WGS) entry which is preliminary data.</text>
</comment>
<feature type="transmembrane region" description="Helical" evidence="1">
    <location>
        <begin position="309"/>
        <end position="329"/>
    </location>
</feature>
<evidence type="ECO:0000256" key="1">
    <source>
        <dbReference type="SAM" id="Phobius"/>
    </source>
</evidence>
<evidence type="ECO:0000313" key="2">
    <source>
        <dbReference type="EMBL" id="KAJ8354100.1"/>
    </source>
</evidence>
<name>A0A9Q1FA29_SYNKA</name>
<keyword evidence="1" id="KW-1133">Transmembrane helix</keyword>
<dbReference type="OrthoDB" id="8962307at2759"/>
<dbReference type="EMBL" id="JAINUF010000007">
    <property type="protein sequence ID" value="KAJ8354100.1"/>
    <property type="molecule type" value="Genomic_DNA"/>
</dbReference>
<feature type="transmembrane region" description="Helical" evidence="1">
    <location>
        <begin position="60"/>
        <end position="93"/>
    </location>
</feature>
<keyword evidence="1" id="KW-0472">Membrane</keyword>
<feature type="transmembrane region" description="Helical" evidence="1">
    <location>
        <begin position="435"/>
        <end position="457"/>
    </location>
</feature>
<feature type="transmembrane region" description="Helical" evidence="1">
    <location>
        <begin position="239"/>
        <end position="257"/>
    </location>
</feature>
<protein>
    <submittedName>
        <fullName evidence="2">Uncharacterized protein</fullName>
    </submittedName>
</protein>
<feature type="transmembrane region" description="Helical" evidence="1">
    <location>
        <begin position="277"/>
        <end position="302"/>
    </location>
</feature>
<organism evidence="2 3">
    <name type="scientific">Synaphobranchus kaupii</name>
    <name type="common">Kaup's arrowtooth eel</name>
    <dbReference type="NCBI Taxonomy" id="118154"/>
    <lineage>
        <taxon>Eukaryota</taxon>
        <taxon>Metazoa</taxon>
        <taxon>Chordata</taxon>
        <taxon>Craniata</taxon>
        <taxon>Vertebrata</taxon>
        <taxon>Euteleostomi</taxon>
        <taxon>Actinopterygii</taxon>
        <taxon>Neopterygii</taxon>
        <taxon>Teleostei</taxon>
        <taxon>Anguilliformes</taxon>
        <taxon>Synaphobranchidae</taxon>
        <taxon>Synaphobranchus</taxon>
    </lineage>
</organism>
<gene>
    <name evidence="2" type="ORF">SKAU_G00216670</name>
</gene>
<feature type="transmembrane region" description="Helical" evidence="1">
    <location>
        <begin position="167"/>
        <end position="185"/>
    </location>
</feature>
<reference evidence="2" key="1">
    <citation type="journal article" date="2023" name="Science">
        <title>Genome structures resolve the early diversification of teleost fishes.</title>
        <authorList>
            <person name="Parey E."/>
            <person name="Louis A."/>
            <person name="Montfort J."/>
            <person name="Bouchez O."/>
            <person name="Roques C."/>
            <person name="Iampietro C."/>
            <person name="Lluch J."/>
            <person name="Castinel A."/>
            <person name="Donnadieu C."/>
            <person name="Desvignes T."/>
            <person name="Floi Bucao C."/>
            <person name="Jouanno E."/>
            <person name="Wen M."/>
            <person name="Mejri S."/>
            <person name="Dirks R."/>
            <person name="Jansen H."/>
            <person name="Henkel C."/>
            <person name="Chen W.J."/>
            <person name="Zahm M."/>
            <person name="Cabau C."/>
            <person name="Klopp C."/>
            <person name="Thompson A.W."/>
            <person name="Robinson-Rechavi M."/>
            <person name="Braasch I."/>
            <person name="Lecointre G."/>
            <person name="Bobe J."/>
            <person name="Postlethwait J.H."/>
            <person name="Berthelot C."/>
            <person name="Roest Crollius H."/>
            <person name="Guiguen Y."/>
        </authorList>
    </citation>
    <scope>NUCLEOTIDE SEQUENCE</scope>
    <source>
        <strain evidence="2">WJC10195</strain>
    </source>
</reference>
<dbReference type="Proteomes" id="UP001152622">
    <property type="component" value="Chromosome 7"/>
</dbReference>
<keyword evidence="1" id="KW-0812">Transmembrane</keyword>
<feature type="transmembrane region" description="Helical" evidence="1">
    <location>
        <begin position="100"/>
        <end position="121"/>
    </location>
</feature>
<proteinExistence type="predicted"/>
<accession>A0A9Q1FA29</accession>
<feature type="transmembrane region" description="Helical" evidence="1">
    <location>
        <begin position="197"/>
        <end position="218"/>
    </location>
</feature>
<feature type="transmembrane region" description="Helical" evidence="1">
    <location>
        <begin position="133"/>
        <end position="155"/>
    </location>
</feature>